<protein>
    <recommendedName>
        <fullName evidence="3">Toxin</fullName>
    </recommendedName>
</protein>
<dbReference type="PIRSF" id="PIRSF029218">
    <property type="entry name" value="ParE"/>
    <property type="match status" value="1"/>
</dbReference>
<keyword evidence="2" id="KW-1277">Toxin-antitoxin system</keyword>
<dbReference type="InterPro" id="IPR035093">
    <property type="entry name" value="RelE/ParE_toxin_dom_sf"/>
</dbReference>
<dbReference type="PANTHER" id="PTHR33755">
    <property type="entry name" value="TOXIN PARE1-RELATED"/>
    <property type="match status" value="1"/>
</dbReference>
<reference evidence="4 5" key="1">
    <citation type="submission" date="2023-06" db="EMBL/GenBank/DDBJ databases">
        <title>Identification and characterization of antibiotic-resistant Gram-negative bacteria.</title>
        <authorList>
            <person name="Cho G.-S."/>
            <person name="Lee J."/>
            <person name="Tai E."/>
            <person name="Jeong S."/>
            <person name="Kim I."/>
            <person name="Kim B.-E."/>
            <person name="Jeong M.-I."/>
            <person name="Oh K.-K."/>
            <person name="Franz C.M.A.P."/>
        </authorList>
    </citation>
    <scope>NUCLEOTIDE SEQUENCE [LARGE SCALE GENOMIC DNA]</scope>
    <source>
        <strain evidence="4 5">V106_12</strain>
    </source>
</reference>
<proteinExistence type="inferred from homology"/>
<dbReference type="GeneID" id="97186108"/>
<dbReference type="Pfam" id="PF05016">
    <property type="entry name" value="ParE_toxin"/>
    <property type="match status" value="1"/>
</dbReference>
<dbReference type="AlphaFoldDB" id="A0AAP4D5T7"/>
<evidence type="ECO:0000313" key="4">
    <source>
        <dbReference type="EMBL" id="MDK9364388.1"/>
    </source>
</evidence>
<organism evidence="4 5">
    <name type="scientific">Lelliottia wanjuensis</name>
    <dbReference type="NCBI Taxonomy" id="3050585"/>
    <lineage>
        <taxon>Bacteria</taxon>
        <taxon>Pseudomonadati</taxon>
        <taxon>Pseudomonadota</taxon>
        <taxon>Gammaproteobacteria</taxon>
        <taxon>Enterobacterales</taxon>
        <taxon>Enterobacteriaceae</taxon>
        <taxon>Lelliottia</taxon>
    </lineage>
</organism>
<gene>
    <name evidence="4" type="ORF">QQF32_14415</name>
</gene>
<comment type="caution">
    <text evidence="4">The sequence shown here is derived from an EMBL/GenBank/DDBJ whole genome shotgun (WGS) entry which is preliminary data.</text>
</comment>
<comment type="similarity">
    <text evidence="1 3">Belongs to the RelE toxin family.</text>
</comment>
<dbReference type="RefSeq" id="WP_285146451.1">
    <property type="nucleotide sequence ID" value="NZ_JASSOL010000043.1"/>
</dbReference>
<evidence type="ECO:0000256" key="2">
    <source>
        <dbReference type="ARBA" id="ARBA00022649"/>
    </source>
</evidence>
<evidence type="ECO:0000256" key="1">
    <source>
        <dbReference type="ARBA" id="ARBA00006226"/>
    </source>
</evidence>
<accession>A0AAP4D5T7</accession>
<name>A0AAP4D5T7_9ENTR</name>
<dbReference type="InterPro" id="IPR051803">
    <property type="entry name" value="TA_system_RelE-like_toxin"/>
</dbReference>
<dbReference type="Gene3D" id="3.30.2310.20">
    <property type="entry name" value="RelE-like"/>
    <property type="match status" value="1"/>
</dbReference>
<evidence type="ECO:0000313" key="5">
    <source>
        <dbReference type="Proteomes" id="UP001223214"/>
    </source>
</evidence>
<dbReference type="Proteomes" id="UP001223214">
    <property type="component" value="Unassembled WGS sequence"/>
</dbReference>
<dbReference type="PANTHER" id="PTHR33755:SF3">
    <property type="entry name" value="TOXIN"/>
    <property type="match status" value="1"/>
</dbReference>
<dbReference type="InterPro" id="IPR007712">
    <property type="entry name" value="RelE/ParE_toxin"/>
</dbReference>
<sequence length="95" mass="11133">MYKLSNLAADDFGAVYEYTWRKFGPGQADKYTDELDLFLRLLSANPQMGRDCSNLIEGVRRHDHRHHSVFYQPSDDGIFVIRILHQQMNPLLHLK</sequence>
<dbReference type="InterPro" id="IPR028344">
    <property type="entry name" value="ParE1/4"/>
</dbReference>
<dbReference type="EMBL" id="JASSOM010000058">
    <property type="protein sequence ID" value="MDK9364388.1"/>
    <property type="molecule type" value="Genomic_DNA"/>
</dbReference>
<evidence type="ECO:0000256" key="3">
    <source>
        <dbReference type="PIRNR" id="PIRNR029218"/>
    </source>
</evidence>
<keyword evidence="5" id="KW-1185">Reference proteome</keyword>